<evidence type="ECO:0000313" key="5">
    <source>
        <dbReference type="Proteomes" id="UP001501469"/>
    </source>
</evidence>
<sequence>MQNLRSPKWIFLANTAPLLVYLLVCAGEYSVVHTLLPAASVGEWQAFGAVLALLGLGGAGYAGLQMVRRQPVSAWYSVAALLAYSLWLCLLTTQADELLPRSVPAWMVPTNPILMAWTFLMPTLAHAMLALVARFTPDDQPHQAAPNILFAVVVPMGWALVFGVLSWVSQLFRGSSGTQVYTGPSVWETVGTVIIVVALVVGTLSFFFFLTRALFITSRRRERSWADGGLVWKIVVTIVLPLIGLGVNNGLFFGQGFREANGIFGNFSSPWFYILTIVNGVLLCLPDSGRPGLRLAQLLGRSALFGFTFYFFLVFLPFLPLAIPAIILIGAGFLLLAPLLLFVVHVRQLSDDVAALRAVYSPRLVTAALVAGLAVLPLYFTGSFWHRRQVLHEALAYVYTPDYTQPPHVDAEALAATLAQVRQNKDRNQELFFGSQQPYLSTYFNWLVLDNLMLSEHKINELELIFKGAVPDPNYLARSRFNSSPSTQNFTGADLDGFNDPAPNPDAPQLRSAAVRSTYDARQQAWVSWVDLEVANRNSSFQNREYSTAIRLPEGCWVGDYTLTIGNRQEHGILAEKKAATWVFAQILSENSSRDPGLLAYRGPNEIAVRVYPVSGAEARHTSIQFLHKEPCTLTVDGRTLALGDSAAAPLTASISVPGSGVAYVSAAAKQRLPLVQRRPYYHFLLDASASRPGSAKAFRERVASQVAQPMPNGAAPRFSLVNAATIPVAAGTDWADALGKIPGTGGFYLSGAIRRVLFDTQEHPSATYPVLVAVTDDFNNAVLDADFEDFQIAYPESDVFYVLGPDGHLVPHSLRHETRKPLQLGQVALPAPGAPVPVRAWPDAAHPRAYLPATPTAAVVIVGRPTVPTANAPASTRWLAGLLLRGYGQWQSFHPEITDRERVPFIQASFRAGILTPFTSFLALENNAQKAALYRKQEQTLAATASLDTMENENLAPSATATPIDSGALLLLAAGLLLAGWHLRRMRAIAGTRQL</sequence>
<feature type="transmembrane region" description="Helical" evidence="2">
    <location>
        <begin position="9"/>
        <end position="32"/>
    </location>
</feature>
<reference evidence="5" key="1">
    <citation type="journal article" date="2019" name="Int. J. Syst. Evol. Microbiol.">
        <title>The Global Catalogue of Microorganisms (GCM) 10K type strain sequencing project: providing services to taxonomists for standard genome sequencing and annotation.</title>
        <authorList>
            <consortium name="The Broad Institute Genomics Platform"/>
            <consortium name="The Broad Institute Genome Sequencing Center for Infectious Disease"/>
            <person name="Wu L."/>
            <person name="Ma J."/>
        </authorList>
    </citation>
    <scope>NUCLEOTIDE SEQUENCE [LARGE SCALE GENOMIC DNA]</scope>
    <source>
        <strain evidence="5">JCM 17225</strain>
    </source>
</reference>
<keyword evidence="5" id="KW-1185">Reference proteome</keyword>
<dbReference type="PROSITE" id="PS51468">
    <property type="entry name" value="VIT"/>
    <property type="match status" value="1"/>
</dbReference>
<evidence type="ECO:0000256" key="1">
    <source>
        <dbReference type="SAM" id="MobiDB-lite"/>
    </source>
</evidence>
<keyword evidence="2" id="KW-0812">Transmembrane</keyword>
<feature type="transmembrane region" description="Helical" evidence="2">
    <location>
        <begin position="148"/>
        <end position="169"/>
    </location>
</feature>
<accession>A0ABP7URA7</accession>
<feature type="transmembrane region" description="Helical" evidence="2">
    <location>
        <begin position="267"/>
        <end position="286"/>
    </location>
</feature>
<dbReference type="RefSeq" id="WP_345058475.1">
    <property type="nucleotide sequence ID" value="NZ_BAABDK010000031.1"/>
</dbReference>
<evidence type="ECO:0000256" key="2">
    <source>
        <dbReference type="SAM" id="Phobius"/>
    </source>
</evidence>
<name>A0ABP7URA7_9BACT</name>
<dbReference type="Proteomes" id="UP001501469">
    <property type="component" value="Unassembled WGS sequence"/>
</dbReference>
<feature type="transmembrane region" description="Helical" evidence="2">
    <location>
        <begin position="364"/>
        <end position="385"/>
    </location>
</feature>
<feature type="transmembrane region" description="Helical" evidence="2">
    <location>
        <begin position="230"/>
        <end position="247"/>
    </location>
</feature>
<feature type="transmembrane region" description="Helical" evidence="2">
    <location>
        <begin position="189"/>
        <end position="210"/>
    </location>
</feature>
<evidence type="ECO:0000259" key="3">
    <source>
        <dbReference type="PROSITE" id="PS51468"/>
    </source>
</evidence>
<comment type="caution">
    <text evidence="4">The sequence shown here is derived from an EMBL/GenBank/DDBJ whole genome shotgun (WGS) entry which is preliminary data.</text>
</comment>
<feature type="transmembrane region" description="Helical" evidence="2">
    <location>
        <begin position="967"/>
        <end position="984"/>
    </location>
</feature>
<keyword evidence="2" id="KW-0472">Membrane</keyword>
<gene>
    <name evidence="4" type="ORF">GCM10022409_41540</name>
</gene>
<protein>
    <recommendedName>
        <fullName evidence="3">VIT domain-containing protein</fullName>
    </recommendedName>
</protein>
<dbReference type="NCBIfam" id="TIGR04286">
    <property type="entry name" value="MSEP-CTERM"/>
    <property type="match status" value="1"/>
</dbReference>
<dbReference type="NCBIfam" id="NF046080">
    <property type="entry name" value="PID_CTERM"/>
    <property type="match status" value="1"/>
</dbReference>
<feature type="transmembrane region" description="Helical" evidence="2">
    <location>
        <begin position="298"/>
        <end position="319"/>
    </location>
</feature>
<keyword evidence="2" id="KW-1133">Transmembrane helix</keyword>
<feature type="transmembrane region" description="Helical" evidence="2">
    <location>
        <begin position="44"/>
        <end position="62"/>
    </location>
</feature>
<dbReference type="InterPro" id="IPR058207">
    <property type="entry name" value="PID_CTERM"/>
</dbReference>
<evidence type="ECO:0000313" key="4">
    <source>
        <dbReference type="EMBL" id="GAA4050462.1"/>
    </source>
</evidence>
<feature type="transmembrane region" description="Helical" evidence="2">
    <location>
        <begin position="113"/>
        <end position="136"/>
    </location>
</feature>
<proteinExistence type="predicted"/>
<feature type="transmembrane region" description="Helical" evidence="2">
    <location>
        <begin position="74"/>
        <end position="93"/>
    </location>
</feature>
<feature type="domain" description="VIT" evidence="3">
    <location>
        <begin position="498"/>
        <end position="628"/>
    </location>
</feature>
<dbReference type="EMBL" id="BAABDK010000031">
    <property type="protein sequence ID" value="GAA4050462.1"/>
    <property type="molecule type" value="Genomic_DNA"/>
</dbReference>
<dbReference type="InterPro" id="IPR013694">
    <property type="entry name" value="VIT"/>
</dbReference>
<dbReference type="InterPro" id="IPR027550">
    <property type="entry name" value="MSEP-CTERM"/>
</dbReference>
<feature type="transmembrane region" description="Helical" evidence="2">
    <location>
        <begin position="325"/>
        <end position="344"/>
    </location>
</feature>
<feature type="region of interest" description="Disordered" evidence="1">
    <location>
        <begin position="485"/>
        <end position="507"/>
    </location>
</feature>
<organism evidence="4 5">
    <name type="scientific">Hymenobacter glaciei</name>
    <dbReference type="NCBI Taxonomy" id="877209"/>
    <lineage>
        <taxon>Bacteria</taxon>
        <taxon>Pseudomonadati</taxon>
        <taxon>Bacteroidota</taxon>
        <taxon>Cytophagia</taxon>
        <taxon>Cytophagales</taxon>
        <taxon>Hymenobacteraceae</taxon>
        <taxon>Hymenobacter</taxon>
    </lineage>
</organism>